<evidence type="ECO:0000256" key="1">
    <source>
        <dbReference type="SAM" id="MobiDB-lite"/>
    </source>
</evidence>
<evidence type="ECO:0000313" key="5">
    <source>
        <dbReference type="Proteomes" id="UP001520878"/>
    </source>
</evidence>
<dbReference type="Proteomes" id="UP001520878">
    <property type="component" value="Unassembled WGS sequence"/>
</dbReference>
<feature type="region of interest" description="Disordered" evidence="1">
    <location>
        <begin position="151"/>
        <end position="238"/>
    </location>
</feature>
<feature type="compositionally biased region" description="Basic and acidic residues" evidence="1">
    <location>
        <begin position="264"/>
        <end position="273"/>
    </location>
</feature>
<gene>
    <name evidence="4" type="ORF">LJ739_10330</name>
</gene>
<reference evidence="4 5" key="1">
    <citation type="submission" date="2021-10" db="EMBL/GenBank/DDBJ databases">
        <title>Draft genome of Aestuariibacter halophilus JC2043.</title>
        <authorList>
            <person name="Emsley S.A."/>
            <person name="Pfannmuller K.M."/>
            <person name="Ushijima B."/>
            <person name="Saw J.H."/>
            <person name="Videau P."/>
        </authorList>
    </citation>
    <scope>NUCLEOTIDE SEQUENCE [LARGE SCALE GENOMIC DNA]</scope>
    <source>
        <strain evidence="4 5">JC2043</strain>
    </source>
</reference>
<keyword evidence="5" id="KW-1185">Reference proteome</keyword>
<evidence type="ECO:0000259" key="2">
    <source>
        <dbReference type="Pfam" id="PF11871"/>
    </source>
</evidence>
<proteinExistence type="predicted"/>
<feature type="domain" description="Type II secretion system protein GspB C-terminal" evidence="3">
    <location>
        <begin position="286"/>
        <end position="345"/>
    </location>
</feature>
<dbReference type="EMBL" id="JAJEWP010000002">
    <property type="protein sequence ID" value="MCC2616638.1"/>
    <property type="molecule type" value="Genomic_DNA"/>
</dbReference>
<dbReference type="InterPro" id="IPR021812">
    <property type="entry name" value="DUF3391"/>
</dbReference>
<dbReference type="RefSeq" id="WP_229160168.1">
    <property type="nucleotide sequence ID" value="NZ_JAJEWP010000002.1"/>
</dbReference>
<feature type="compositionally biased region" description="Polar residues" evidence="1">
    <location>
        <begin position="184"/>
        <end position="220"/>
    </location>
</feature>
<feature type="compositionally biased region" description="Low complexity" evidence="1">
    <location>
        <begin position="156"/>
        <end position="183"/>
    </location>
</feature>
<sequence length="349" mass="38078">MRERKHIDALSPGMVIVQITEQNGPVTIKKSGLISSQDMINGLREMGVVEVEIDTAQTVEIASTPANLSATAQLLKQGDKGPARDPDGHDHINRSLFLTTADELPTPLRFYAKPVLQALVVLLLGGAIGFGGARWLHQPIEVDSLLAQQSAPMTKPLQQPAQQPAASPTNSIASQASAPAQPAVENNSALVESDTAQQNQAAMVMSNELQADSASPQQASEPEGRVLNAPAQQPDSEQLSPELLRRFEAAVQSLDNDAPPSYEPEVKRITDRPRVHELPAQVLTQLPSMAFTAHMYASDADDRWVRINGKRYHEGEMIERELQLLRIEPQEVILAFRGQEFSMAALTDW</sequence>
<evidence type="ECO:0000313" key="4">
    <source>
        <dbReference type="EMBL" id="MCC2616638.1"/>
    </source>
</evidence>
<protein>
    <submittedName>
        <fullName evidence="4">General secretion pathway protein GspB</fullName>
    </submittedName>
</protein>
<dbReference type="InterPro" id="IPR032389">
    <property type="entry name" value="GspB_C"/>
</dbReference>
<dbReference type="Pfam" id="PF11871">
    <property type="entry name" value="DUF3391"/>
    <property type="match status" value="1"/>
</dbReference>
<comment type="caution">
    <text evidence="4">The sequence shown here is derived from an EMBL/GenBank/DDBJ whole genome shotgun (WGS) entry which is preliminary data.</text>
</comment>
<evidence type="ECO:0000259" key="3">
    <source>
        <dbReference type="Pfam" id="PF16537"/>
    </source>
</evidence>
<organism evidence="4 5">
    <name type="scientific">Fluctibacter halophilus</name>
    <dbReference type="NCBI Taxonomy" id="226011"/>
    <lineage>
        <taxon>Bacteria</taxon>
        <taxon>Pseudomonadati</taxon>
        <taxon>Pseudomonadota</taxon>
        <taxon>Gammaproteobacteria</taxon>
        <taxon>Alteromonadales</taxon>
        <taxon>Alteromonadaceae</taxon>
        <taxon>Fluctibacter</taxon>
    </lineage>
</organism>
<feature type="domain" description="DUF3391" evidence="2">
    <location>
        <begin position="6"/>
        <end position="73"/>
    </location>
</feature>
<dbReference type="Pfam" id="PF16537">
    <property type="entry name" value="T2SSB"/>
    <property type="match status" value="1"/>
</dbReference>
<accession>A0ABS8G883</accession>
<feature type="region of interest" description="Disordered" evidence="1">
    <location>
        <begin position="252"/>
        <end position="273"/>
    </location>
</feature>
<name>A0ABS8G883_9ALTE</name>